<dbReference type="PRINTS" id="PR01400">
    <property type="entry name" value="TACYTOLYSIN"/>
</dbReference>
<feature type="region of interest" description="Disordered" evidence="1">
    <location>
        <begin position="31"/>
        <end position="50"/>
    </location>
</feature>
<dbReference type="STRING" id="570519.SAMN04488116_3008"/>
<dbReference type="AlphaFoldDB" id="A0A1M5P0N6"/>
<feature type="signal peptide" evidence="2">
    <location>
        <begin position="1"/>
        <end position="29"/>
    </location>
</feature>
<dbReference type="GO" id="GO:0015485">
    <property type="term" value="F:cholesterol binding"/>
    <property type="evidence" value="ECO:0007669"/>
    <property type="project" value="InterPro"/>
</dbReference>
<dbReference type="SUPFAM" id="SSF56978">
    <property type="entry name" value="Perfringolysin"/>
    <property type="match status" value="1"/>
</dbReference>
<sequence length="656" mass="70648">MVMKTTKKSIVKMLAILFTFMLLGCSSDSDEMDVNPDPTSNPNPDPDSGADLTFAQVVAKGGDFESFPDNRTTTELSASEPQNEDYVTKNEDGDDIEQRFVCVTKRVSVTDGNGTFPLFNTSADVIYPGSLLQGKTLNNATPSPIVVERAGGTVSYDLNNGNLQSSFTVDQVSKSSIQNAMNNIIAGAGDVVPANFTLDILQIESESQLALEMGLDVQTFSTKVSSDLSFSTEKTFNRTLVKLTQRYYTMSFDLPTSLNAIFSDSATPEQLDTYIQTDNPATFISSVSYGRIFYMLVESTSSRQEMEAKLNVAYGAFRNKVEGELGVSAMEELNDLKIKVVAYGGDAAGTFELAGETNISDIANKLAESTDIRAGLPLSYVVRSVERPDTIVGTSLATEYDVVNCELKGVLPPGAYTDLVELFEDGIGAMGHVGNSDVVIFNKAGTQYAWYNGNTPGILEDGDSKIFDITDENGPLGGLDLENVGAMVKFADNLAERLYIFSGDGFSLQIYILNNYTETNQLPTSPVGAAGSVLLVNSIFGDSGNFFLGSEGIGAAVRVGATKMAFFGTSGDDYQIYDSSGSGSWSPLTPSNEWFGDAESFKNGRLFDKVGATTEFSIGGSSSRFLFIEDTGDELNEWFSSATIGQDRFEGPWVID</sequence>
<evidence type="ECO:0000256" key="1">
    <source>
        <dbReference type="SAM" id="MobiDB-lite"/>
    </source>
</evidence>
<feature type="region of interest" description="Disordered" evidence="1">
    <location>
        <begin position="63"/>
        <end position="90"/>
    </location>
</feature>
<dbReference type="PROSITE" id="PS51257">
    <property type="entry name" value="PROKAR_LIPOPROTEIN"/>
    <property type="match status" value="1"/>
</dbReference>
<gene>
    <name evidence="3" type="ORF">SAMN04488116_3008</name>
</gene>
<dbReference type="Proteomes" id="UP000184532">
    <property type="component" value="Unassembled WGS sequence"/>
</dbReference>
<dbReference type="EMBL" id="FQWL01000006">
    <property type="protein sequence ID" value="SHG95394.1"/>
    <property type="molecule type" value="Genomic_DNA"/>
</dbReference>
<evidence type="ECO:0000256" key="2">
    <source>
        <dbReference type="SAM" id="SignalP"/>
    </source>
</evidence>
<dbReference type="Pfam" id="PF01289">
    <property type="entry name" value="Thiol_cytolysin"/>
    <property type="match status" value="1"/>
</dbReference>
<dbReference type="Gene3D" id="3.30.1040.20">
    <property type="match status" value="1"/>
</dbReference>
<dbReference type="OrthoDB" id="662759at2"/>
<keyword evidence="4" id="KW-1185">Reference proteome</keyword>
<organism evidence="3 4">
    <name type="scientific">Flagellimonas flava</name>
    <dbReference type="NCBI Taxonomy" id="570519"/>
    <lineage>
        <taxon>Bacteria</taxon>
        <taxon>Pseudomonadati</taxon>
        <taxon>Bacteroidota</taxon>
        <taxon>Flavobacteriia</taxon>
        <taxon>Flavobacteriales</taxon>
        <taxon>Flavobacteriaceae</taxon>
        <taxon>Flagellimonas</taxon>
    </lineage>
</organism>
<dbReference type="InterPro" id="IPR036359">
    <property type="entry name" value="Thiol_cytolysin_sf"/>
</dbReference>
<dbReference type="InterPro" id="IPR036363">
    <property type="entry name" value="Thiol_cytolysin_ab_sf"/>
</dbReference>
<dbReference type="InterPro" id="IPR001869">
    <property type="entry name" value="Thiol_cytolysin"/>
</dbReference>
<evidence type="ECO:0000313" key="4">
    <source>
        <dbReference type="Proteomes" id="UP000184532"/>
    </source>
</evidence>
<reference evidence="4" key="1">
    <citation type="submission" date="2016-11" db="EMBL/GenBank/DDBJ databases">
        <authorList>
            <person name="Varghese N."/>
            <person name="Submissions S."/>
        </authorList>
    </citation>
    <scope>NUCLEOTIDE SEQUENCE [LARGE SCALE GENOMIC DNA]</scope>
    <source>
        <strain evidence="4">DSM 22638</strain>
    </source>
</reference>
<keyword evidence="2" id="KW-0732">Signal</keyword>
<feature type="chain" id="PRO_5013177873" evidence="2">
    <location>
        <begin position="30"/>
        <end position="656"/>
    </location>
</feature>
<evidence type="ECO:0000313" key="3">
    <source>
        <dbReference type="EMBL" id="SHG95394.1"/>
    </source>
</evidence>
<proteinExistence type="predicted"/>
<feature type="compositionally biased region" description="Polar residues" evidence="1">
    <location>
        <begin position="69"/>
        <end position="81"/>
    </location>
</feature>
<dbReference type="Gene3D" id="3.40.30.40">
    <property type="entry name" value="Perfringolysin"/>
    <property type="match status" value="1"/>
</dbReference>
<protein>
    <submittedName>
        <fullName evidence="3">Thiol-activated cytolysin</fullName>
    </submittedName>
</protein>
<accession>A0A1M5P0N6</accession>
<dbReference type="Gene3D" id="3.90.840.10">
    <property type="entry name" value="Thiol-activated cytolysin superfamily/Thiol-activated cytolysin, alpha-beta domain"/>
    <property type="match status" value="1"/>
</dbReference>
<name>A0A1M5P0N6_9FLAO</name>